<dbReference type="EMBL" id="CAQQ02200250">
    <property type="status" value="NOT_ANNOTATED_CDS"/>
    <property type="molecule type" value="Genomic_DNA"/>
</dbReference>
<feature type="compositionally biased region" description="Basic residues" evidence="4">
    <location>
        <begin position="1"/>
        <end position="17"/>
    </location>
</feature>
<dbReference type="HOGENOM" id="CLU_1662808_0_0_1"/>
<feature type="compositionally biased region" description="Low complexity" evidence="4">
    <location>
        <begin position="95"/>
        <end position="128"/>
    </location>
</feature>
<accession>T1GJM1</accession>
<feature type="region of interest" description="Disordered" evidence="4">
    <location>
        <begin position="1"/>
        <end position="22"/>
    </location>
</feature>
<reference evidence="5" key="2">
    <citation type="submission" date="2015-06" db="UniProtKB">
        <authorList>
            <consortium name="EnsemblMetazoa"/>
        </authorList>
    </citation>
    <scope>IDENTIFICATION</scope>
</reference>
<dbReference type="Proteomes" id="UP000015102">
    <property type="component" value="Unassembled WGS sequence"/>
</dbReference>
<feature type="region of interest" description="Disordered" evidence="4">
    <location>
        <begin position="79"/>
        <end position="144"/>
    </location>
</feature>
<dbReference type="GO" id="GO:0045892">
    <property type="term" value="P:negative regulation of DNA-templated transcription"/>
    <property type="evidence" value="ECO:0007669"/>
    <property type="project" value="TreeGrafter"/>
</dbReference>
<keyword evidence="3" id="KW-0862">Zinc</keyword>
<evidence type="ECO:0000313" key="6">
    <source>
        <dbReference type="Proteomes" id="UP000015102"/>
    </source>
</evidence>
<dbReference type="PANTHER" id="PTHR12522:SF4">
    <property type="entry name" value="ZINC FINGER PROTEIN ELBOW"/>
    <property type="match status" value="1"/>
</dbReference>
<name>T1GJM1_MEGSC</name>
<evidence type="ECO:0000256" key="1">
    <source>
        <dbReference type="ARBA" id="ARBA00022723"/>
    </source>
</evidence>
<keyword evidence="2" id="KW-0863">Zinc-finger</keyword>
<proteinExistence type="predicted"/>
<dbReference type="GO" id="GO:0005634">
    <property type="term" value="C:nucleus"/>
    <property type="evidence" value="ECO:0007669"/>
    <property type="project" value="TreeGrafter"/>
</dbReference>
<reference evidence="6" key="1">
    <citation type="submission" date="2013-02" db="EMBL/GenBank/DDBJ databases">
        <authorList>
            <person name="Hughes D."/>
        </authorList>
    </citation>
    <scope>NUCLEOTIDE SEQUENCE</scope>
    <source>
        <strain>Durham</strain>
        <strain evidence="6">NC isolate 2 -- Noor lab</strain>
    </source>
</reference>
<dbReference type="InterPro" id="IPR051520">
    <property type="entry name" value="Elbow/Noc_ZnFinger"/>
</dbReference>
<keyword evidence="1" id="KW-0479">Metal-binding</keyword>
<evidence type="ECO:0000256" key="4">
    <source>
        <dbReference type="SAM" id="MobiDB-lite"/>
    </source>
</evidence>
<dbReference type="AlphaFoldDB" id="T1GJM1"/>
<sequence length="159" mass="17421">MKAKAAKNASKKLTKKAKYTEQKHKINIKRFEAKRHPLYGTLGGRKKREEFSKQKIAHTLDTKNSPLALLAQTCSAIGTDSPNPKLLAHIEKSTKSSSASSTGGREKSSPVSSQSSLSSGSMSDMKSSFKPYESNNNHIPNKERVNLSPMSVIDCQMVI</sequence>
<keyword evidence="6" id="KW-1185">Reference proteome</keyword>
<evidence type="ECO:0000256" key="3">
    <source>
        <dbReference type="ARBA" id="ARBA00022833"/>
    </source>
</evidence>
<dbReference type="GO" id="GO:0008270">
    <property type="term" value="F:zinc ion binding"/>
    <property type="evidence" value="ECO:0007669"/>
    <property type="project" value="UniProtKB-KW"/>
</dbReference>
<dbReference type="PANTHER" id="PTHR12522">
    <property type="entry name" value="ZINC-FINGER PROTEIN NOLZ1-RELATED"/>
    <property type="match status" value="1"/>
</dbReference>
<protein>
    <submittedName>
        <fullName evidence="5">Uncharacterized protein</fullName>
    </submittedName>
</protein>
<organism evidence="5 6">
    <name type="scientific">Megaselia scalaris</name>
    <name type="common">Humpbacked fly</name>
    <name type="synonym">Phora scalaris</name>
    <dbReference type="NCBI Taxonomy" id="36166"/>
    <lineage>
        <taxon>Eukaryota</taxon>
        <taxon>Metazoa</taxon>
        <taxon>Ecdysozoa</taxon>
        <taxon>Arthropoda</taxon>
        <taxon>Hexapoda</taxon>
        <taxon>Insecta</taxon>
        <taxon>Pterygota</taxon>
        <taxon>Neoptera</taxon>
        <taxon>Endopterygota</taxon>
        <taxon>Diptera</taxon>
        <taxon>Brachycera</taxon>
        <taxon>Muscomorpha</taxon>
        <taxon>Platypezoidea</taxon>
        <taxon>Phoridae</taxon>
        <taxon>Megaseliini</taxon>
        <taxon>Megaselia</taxon>
    </lineage>
</organism>
<evidence type="ECO:0000256" key="2">
    <source>
        <dbReference type="ARBA" id="ARBA00022771"/>
    </source>
</evidence>
<evidence type="ECO:0000313" key="5">
    <source>
        <dbReference type="EnsemblMetazoa" id="MESCA003671-PA"/>
    </source>
</evidence>
<dbReference type="EnsemblMetazoa" id="MESCA003671-RA">
    <property type="protein sequence ID" value="MESCA003671-PA"/>
    <property type="gene ID" value="MESCA003671"/>
</dbReference>